<accession>J3JUX1</accession>
<comment type="subcellular location">
    <subcellularLocation>
        <location evidence="1">Endoplasmic reticulum membrane</location>
        <topology evidence="1">Single-pass membrane protein</topology>
    </subcellularLocation>
</comment>
<protein>
    <recommendedName>
        <fullName evidence="9">Nicalin</fullName>
    </recommendedName>
</protein>
<evidence type="ECO:0000256" key="7">
    <source>
        <dbReference type="ARBA" id="ARBA00023136"/>
    </source>
</evidence>
<sequence>MWLDEVDEIFKGYNISCYILIVLPIFILVSSTSPVSASHEFPAYRMQHFDLHGMAFGSRMASVNLEARSISTFSSSRHCVFARLMDLSIETYRNIRGKAGALIVELPKSLSNLTQDEKQHILMLEQKMIYEQETSIPVYFTKYNNVIDNIVTELSTNVDARNKKKSAAETLFSSIAANGYQIVISAGTPTARTDTKIATIYGHLAGYRPDGKVPTIAIVTHYDSFGVAPELSHGADANGSGVIVMLELIRLLSGLYADPKTRGKFNIIFVLAGGGKINFQGSKKWLEEQLDSSEGSLIQEASFVLCLDTLAASDTIFMHVSKPPKDGSPASIFYKNLKSVGEDYPSVSIEGVHKKINLAEDILAWEHERYSIRRLTAFTLSSVKSHKDSWRSTILDNSENLDINRLERNAKIIVNSIGKFVYDIPDGGIFGGSWDVNPAYIDAWLNHLAGQPRSSQLLSTKDNALVVSLQDNFNKYLRDVKITFAMPDKRDPDYQFFGTTGGTLNIYSVKPAVFDLIVTLAITLYLVLVYVVIHYVPVLYSVSMNLMKNQKVKAR</sequence>
<evidence type="ECO:0000313" key="13">
    <source>
        <dbReference type="EnsemblMetazoa" id="XP_019769312.1"/>
    </source>
</evidence>
<keyword evidence="6 10" id="KW-1133">Transmembrane helix</keyword>
<dbReference type="Proteomes" id="UP000019118">
    <property type="component" value="Unassembled WGS sequence"/>
</dbReference>
<evidence type="ECO:0000256" key="5">
    <source>
        <dbReference type="ARBA" id="ARBA00022824"/>
    </source>
</evidence>
<dbReference type="PANTHER" id="PTHR31826">
    <property type="entry name" value="NICALIN"/>
    <property type="match status" value="1"/>
</dbReference>
<evidence type="ECO:0000256" key="3">
    <source>
        <dbReference type="ARBA" id="ARBA00022692"/>
    </source>
</evidence>
<feature type="domain" description="Peptidase M28" evidence="11">
    <location>
        <begin position="214"/>
        <end position="415"/>
    </location>
</feature>
<gene>
    <name evidence="13" type="primary">109543847</name>
</gene>
<dbReference type="Gene3D" id="3.40.630.10">
    <property type="entry name" value="Zn peptidases"/>
    <property type="match status" value="1"/>
</dbReference>
<dbReference type="InterPro" id="IPR016574">
    <property type="entry name" value="Nicalin"/>
</dbReference>
<dbReference type="CDD" id="cd03882">
    <property type="entry name" value="M28_nicalin_like"/>
    <property type="match status" value="1"/>
</dbReference>
<keyword evidence="7 10" id="KW-0472">Membrane</keyword>
<keyword evidence="5" id="KW-0256">Endoplasmic reticulum</keyword>
<dbReference type="GO" id="GO:0005789">
    <property type="term" value="C:endoplasmic reticulum membrane"/>
    <property type="evidence" value="ECO:0007669"/>
    <property type="project" value="UniProtKB-SubCell"/>
</dbReference>
<dbReference type="Pfam" id="PF04389">
    <property type="entry name" value="Peptidase_M28"/>
    <property type="match status" value="1"/>
</dbReference>
<feature type="transmembrane region" description="Helical" evidence="10">
    <location>
        <begin position="516"/>
        <end position="540"/>
    </location>
</feature>
<evidence type="ECO:0000256" key="8">
    <source>
        <dbReference type="ARBA" id="ARBA00023180"/>
    </source>
</evidence>
<comment type="similarity">
    <text evidence="2 9">Belongs to the nicastrin family.</text>
</comment>
<feature type="transmembrane region" description="Helical" evidence="10">
    <location>
        <begin position="12"/>
        <end position="29"/>
    </location>
</feature>
<name>J3JUX1_DENPD</name>
<dbReference type="PIRSF" id="PIRSF011018">
    <property type="entry name" value="Nicalin"/>
    <property type="match status" value="1"/>
</dbReference>
<dbReference type="AlphaFoldDB" id="J3JUX1"/>
<keyword evidence="3 10" id="KW-0812">Transmembrane</keyword>
<evidence type="ECO:0000313" key="12">
    <source>
        <dbReference type="EMBL" id="AEE61998.1"/>
    </source>
</evidence>
<keyword evidence="8" id="KW-0325">Glycoprotein</keyword>
<evidence type="ECO:0000256" key="10">
    <source>
        <dbReference type="SAM" id="Phobius"/>
    </source>
</evidence>
<evidence type="ECO:0000256" key="4">
    <source>
        <dbReference type="ARBA" id="ARBA00022729"/>
    </source>
</evidence>
<dbReference type="EMBL" id="BT127036">
    <property type="protein sequence ID" value="AEE61998.1"/>
    <property type="molecule type" value="mRNA"/>
</dbReference>
<reference evidence="14" key="2">
    <citation type="journal article" date="2013" name="Genome Biol.">
        <title>Draft genome of the mountain pine beetle, Dendroctonus ponderosae Hopkins, a major forest pest.</title>
        <authorList>
            <person name="Keeling C.I."/>
            <person name="Yuen M.M."/>
            <person name="Liao N.Y."/>
            <person name="Docking T.R."/>
            <person name="Chan S.K."/>
            <person name="Taylor G.A."/>
            <person name="Palmquist D.L."/>
            <person name="Jackman S.D."/>
            <person name="Nguyen A."/>
            <person name="Li M."/>
            <person name="Henderson H."/>
            <person name="Janes J.K."/>
            <person name="Zhao Y."/>
            <person name="Pandoh P."/>
            <person name="Moore R."/>
            <person name="Sperling F.A."/>
            <person name="Huber D.P."/>
            <person name="Birol I."/>
            <person name="Jones S.J."/>
            <person name="Bohlmann J."/>
        </authorList>
    </citation>
    <scope>NUCLEOTIDE SEQUENCE</scope>
</reference>
<evidence type="ECO:0000259" key="11">
    <source>
        <dbReference type="Pfam" id="PF04389"/>
    </source>
</evidence>
<reference evidence="13" key="3">
    <citation type="submission" date="2024-08" db="UniProtKB">
        <authorList>
            <consortium name="EnsemblMetazoa"/>
        </authorList>
    </citation>
    <scope>IDENTIFICATION</scope>
</reference>
<organism evidence="12">
    <name type="scientific">Dendroctonus ponderosae</name>
    <name type="common">Mountain pine beetle</name>
    <dbReference type="NCBI Taxonomy" id="77166"/>
    <lineage>
        <taxon>Eukaryota</taxon>
        <taxon>Metazoa</taxon>
        <taxon>Ecdysozoa</taxon>
        <taxon>Arthropoda</taxon>
        <taxon>Hexapoda</taxon>
        <taxon>Insecta</taxon>
        <taxon>Pterygota</taxon>
        <taxon>Neoptera</taxon>
        <taxon>Endopterygota</taxon>
        <taxon>Coleoptera</taxon>
        <taxon>Polyphaga</taxon>
        <taxon>Cucujiformia</taxon>
        <taxon>Curculionidae</taxon>
        <taxon>Scolytinae</taxon>
        <taxon>Dendroctonus</taxon>
    </lineage>
</organism>
<dbReference type="SUPFAM" id="SSF53187">
    <property type="entry name" value="Zn-dependent exopeptidases"/>
    <property type="match status" value="1"/>
</dbReference>
<evidence type="ECO:0000313" key="14">
    <source>
        <dbReference type="Proteomes" id="UP000019118"/>
    </source>
</evidence>
<reference evidence="12" key="1">
    <citation type="journal article" date="2012" name="Insect Biochem. Mol. Biol.">
        <title>Transcriptome and full-length cDNA resources for the mountain pine beetle, Dendroctonus ponderosae Hopkins, a major insect pest of pine forests.</title>
        <authorList>
            <person name="Keeling C.I."/>
            <person name="Henderson H."/>
            <person name="Li M."/>
            <person name="Yuen M."/>
            <person name="Clark E.L."/>
            <person name="Fraser J.D."/>
            <person name="Huber D.P."/>
            <person name="Liao N.Y."/>
            <person name="Roderick Docking T."/>
            <person name="Birol I."/>
            <person name="Chan S.K."/>
            <person name="Taylor G.A."/>
            <person name="Palmquist D."/>
            <person name="Jones S.J."/>
            <person name="Bohlmann J."/>
        </authorList>
    </citation>
    <scope>NUCLEOTIDE SEQUENCE</scope>
    <source>
        <tissue evidence="12">Midgut and adhering fatbody of emerged adults of both sexes 1</tissue>
    </source>
</reference>
<dbReference type="EnsemblMetazoa" id="XM_019913753.1">
    <property type="protein sequence ID" value="XP_019769312.1"/>
    <property type="gene ID" value="LOC109543847"/>
</dbReference>
<proteinExistence type="evidence at transcript level"/>
<evidence type="ECO:0000256" key="9">
    <source>
        <dbReference type="PIRNR" id="PIRNR011018"/>
    </source>
</evidence>
<dbReference type="InterPro" id="IPR007484">
    <property type="entry name" value="Peptidase_M28"/>
</dbReference>
<evidence type="ECO:0000256" key="1">
    <source>
        <dbReference type="ARBA" id="ARBA00004389"/>
    </source>
</evidence>
<keyword evidence="4" id="KW-0732">Signal</keyword>
<dbReference type="KEGG" id="dpa:109543847"/>
<evidence type="ECO:0000256" key="2">
    <source>
        <dbReference type="ARBA" id="ARBA00007717"/>
    </source>
</evidence>
<dbReference type="OrthoDB" id="5913609at2759"/>
<keyword evidence="14" id="KW-1185">Reference proteome</keyword>
<evidence type="ECO:0000256" key="6">
    <source>
        <dbReference type="ARBA" id="ARBA00022989"/>
    </source>
</evidence>
<dbReference type="GO" id="GO:0009966">
    <property type="term" value="P:regulation of signal transduction"/>
    <property type="evidence" value="ECO:0007669"/>
    <property type="project" value="InterPro"/>
</dbReference>